<keyword evidence="4" id="KW-1185">Reference proteome</keyword>
<evidence type="ECO:0000256" key="1">
    <source>
        <dbReference type="SAM" id="MobiDB-lite"/>
    </source>
</evidence>
<protein>
    <recommendedName>
        <fullName evidence="2">Glycosyl transferase family 25 domain-containing protein</fullName>
    </recommendedName>
</protein>
<gene>
    <name evidence="3" type="ORF">B5V00_10750</name>
</gene>
<dbReference type="EMBL" id="NAAD01000013">
    <property type="protein sequence ID" value="ORJ59043.1"/>
    <property type="molecule type" value="Genomic_DNA"/>
</dbReference>
<evidence type="ECO:0000313" key="3">
    <source>
        <dbReference type="EMBL" id="ORJ59043.1"/>
    </source>
</evidence>
<dbReference type="InterPro" id="IPR002654">
    <property type="entry name" value="Glyco_trans_25"/>
</dbReference>
<feature type="compositionally biased region" description="Low complexity" evidence="1">
    <location>
        <begin position="1"/>
        <end position="10"/>
    </location>
</feature>
<feature type="domain" description="Glycosyl transferase family 25" evidence="2">
    <location>
        <begin position="132"/>
        <end position="309"/>
    </location>
</feature>
<name>A0A1X0Y1L8_9BACT</name>
<dbReference type="STRING" id="1969733.B5V00_10750"/>
<feature type="region of interest" description="Disordered" evidence="1">
    <location>
        <begin position="1"/>
        <end position="64"/>
    </location>
</feature>
<comment type="caution">
    <text evidence="3">The sequence shown here is derived from an EMBL/GenBank/DDBJ whole genome shotgun (WGS) entry which is preliminary data.</text>
</comment>
<accession>A0A1X0Y1L8</accession>
<dbReference type="CDD" id="cd06532">
    <property type="entry name" value="Glyco_transf_25"/>
    <property type="match status" value="1"/>
</dbReference>
<sequence length="399" mass="44340">MPSSTATTSHLLRRRSRRSPASTGTPPAMKRCCRRPGSGTGRSRKHCRPKPMPDSSPTSSISRCRRPIDATAAAGDRNGNNSCSTCITARTCRPSATAAGPGDASGTVFCRAAKCTDAAHGVLMHTTRRHCPIYVITLDHAKERQQTISARLRELGLAFEFISGVDGRGLKLENHPDYEPIKRRLFYGRDLSQGEFGCILAHRNVYRHMQEQQVEMAVVLEDDSILTEELPDVIEALERIADNWDLVRFLGRDKNYRSTRPIRPLEGTSAMLARQLGIPGGAYGYMLNLKAAKRLNRMTQKNWLAIDTLHGAVWLTGLRTLAVAPSPVLPNDESPSCIDTQDDNLRWDKTVRLEGGMRLIYPVTRGLWKFYLACCTGWIRLKSLLCDRGDVKRVGTHGS</sequence>
<dbReference type="AlphaFoldDB" id="A0A1X0Y1L8"/>
<reference evidence="3 4" key="1">
    <citation type="submission" date="2017-03" db="EMBL/GenBank/DDBJ databases">
        <title>Genome sequence of Geothermobacter sp. EPR-M, Deep-Sea Iron Reducer.</title>
        <authorList>
            <person name="Tully B."/>
            <person name="Savalia P."/>
            <person name="Abuyen K."/>
            <person name="Baughan C."/>
            <person name="Romero E."/>
            <person name="Ronkowski C."/>
            <person name="Torres B."/>
            <person name="Tremblay J."/>
            <person name="Trujillo A."/>
            <person name="Tyler M."/>
            <person name="Perez-Rodriguez I."/>
            <person name="Amend J."/>
        </authorList>
    </citation>
    <scope>NUCLEOTIDE SEQUENCE [LARGE SCALE GENOMIC DNA]</scope>
    <source>
        <strain evidence="3 4">EPR-M</strain>
    </source>
</reference>
<dbReference type="Pfam" id="PF01755">
    <property type="entry name" value="Glyco_transf_25"/>
    <property type="match status" value="1"/>
</dbReference>
<evidence type="ECO:0000313" key="4">
    <source>
        <dbReference type="Proteomes" id="UP000193136"/>
    </source>
</evidence>
<organism evidence="3 4">
    <name type="scientific">Geothermobacter hydrogeniphilus</name>
    <dbReference type="NCBI Taxonomy" id="1969733"/>
    <lineage>
        <taxon>Bacteria</taxon>
        <taxon>Pseudomonadati</taxon>
        <taxon>Thermodesulfobacteriota</taxon>
        <taxon>Desulfuromonadia</taxon>
        <taxon>Desulfuromonadales</taxon>
        <taxon>Geothermobacteraceae</taxon>
        <taxon>Geothermobacter</taxon>
    </lineage>
</organism>
<dbReference type="OrthoDB" id="1100027at2"/>
<evidence type="ECO:0000259" key="2">
    <source>
        <dbReference type="Pfam" id="PF01755"/>
    </source>
</evidence>
<proteinExistence type="predicted"/>
<dbReference type="Proteomes" id="UP000193136">
    <property type="component" value="Unassembled WGS sequence"/>
</dbReference>